<keyword evidence="5" id="KW-0227">DNA damage</keyword>
<proteinExistence type="inferred from homology"/>
<evidence type="ECO:0000259" key="6">
    <source>
        <dbReference type="Pfam" id="PF12460"/>
    </source>
</evidence>
<dbReference type="STRING" id="50376.A0A517KY80"/>
<name>A0A517KY80_9PEZI</name>
<protein>
    <recommendedName>
        <fullName evidence="5">MMS19 nucleotide excision repair protein</fullName>
    </recommendedName>
</protein>
<dbReference type="EMBL" id="CP042185">
    <property type="protein sequence ID" value="QDS68336.1"/>
    <property type="molecule type" value="Genomic_DNA"/>
</dbReference>
<evidence type="ECO:0000313" key="8">
    <source>
        <dbReference type="EMBL" id="QDS68336.1"/>
    </source>
</evidence>
<dbReference type="InterPro" id="IPR039920">
    <property type="entry name" value="MMS19"/>
</dbReference>
<accession>A0A517KY80</accession>
<keyword evidence="3" id="KW-0677">Repeat</keyword>
<dbReference type="OrthoDB" id="342900at2759"/>
<dbReference type="GO" id="GO:0005634">
    <property type="term" value="C:nucleus"/>
    <property type="evidence" value="ECO:0007669"/>
    <property type="project" value="UniProtKB-SubCell"/>
</dbReference>
<evidence type="ECO:0000256" key="5">
    <source>
        <dbReference type="RuleBase" id="RU367072"/>
    </source>
</evidence>
<keyword evidence="4 5" id="KW-0539">Nucleus</keyword>
<gene>
    <name evidence="8" type="ORF">FKW77_010702</name>
</gene>
<dbReference type="Proteomes" id="UP000316270">
    <property type="component" value="Chromosome 1"/>
</dbReference>
<comment type="function">
    <text evidence="5">Key component of the cytosolic iron-sulfur protein assembly (CIA) complex, a multiprotein complex that mediates the incorporation of iron-sulfur cluster into apoproteins specifically involved in DNA metabolism and genomic integrity. In the CIA complex, MMS19 acts as an adapter between early-acting CIA components and a subset of cellular target iron-sulfur proteins.</text>
</comment>
<dbReference type="GO" id="GO:0006281">
    <property type="term" value="P:DNA repair"/>
    <property type="evidence" value="ECO:0007669"/>
    <property type="project" value="UniProtKB-UniRule"/>
</dbReference>
<reference evidence="8 9" key="1">
    <citation type="submission" date="2019-07" db="EMBL/GenBank/DDBJ databases">
        <title>Finished genome of Venturia effusa.</title>
        <authorList>
            <person name="Young C.A."/>
            <person name="Cox M.P."/>
            <person name="Ganley A.R.D."/>
            <person name="David W.J."/>
        </authorList>
    </citation>
    <scope>NUCLEOTIDE SEQUENCE [LARGE SCALE GENOMIC DNA]</scope>
    <source>
        <strain evidence="9">albino</strain>
    </source>
</reference>
<dbReference type="PANTHER" id="PTHR12891:SF0">
    <property type="entry name" value="MMS19 NUCLEOTIDE EXCISION REPAIR PROTEIN HOMOLOG"/>
    <property type="match status" value="1"/>
</dbReference>
<organism evidence="8 9">
    <name type="scientific">Venturia effusa</name>
    <dbReference type="NCBI Taxonomy" id="50376"/>
    <lineage>
        <taxon>Eukaryota</taxon>
        <taxon>Fungi</taxon>
        <taxon>Dikarya</taxon>
        <taxon>Ascomycota</taxon>
        <taxon>Pezizomycotina</taxon>
        <taxon>Dothideomycetes</taxon>
        <taxon>Pleosporomycetidae</taxon>
        <taxon>Venturiales</taxon>
        <taxon>Venturiaceae</taxon>
        <taxon>Venturia</taxon>
    </lineage>
</organism>
<evidence type="ECO:0000256" key="1">
    <source>
        <dbReference type="ARBA" id="ARBA00004123"/>
    </source>
</evidence>
<dbReference type="InterPro" id="IPR029240">
    <property type="entry name" value="MMS19_N"/>
</dbReference>
<evidence type="ECO:0000256" key="4">
    <source>
        <dbReference type="ARBA" id="ARBA00023242"/>
    </source>
</evidence>
<dbReference type="Gene3D" id="1.25.10.10">
    <property type="entry name" value="Leucine-rich Repeat Variant"/>
    <property type="match status" value="2"/>
</dbReference>
<dbReference type="GO" id="GO:0016226">
    <property type="term" value="P:iron-sulfur cluster assembly"/>
    <property type="evidence" value="ECO:0007669"/>
    <property type="project" value="UniProtKB-UniRule"/>
</dbReference>
<dbReference type="InterPro" id="IPR024687">
    <property type="entry name" value="MMS19_C"/>
</dbReference>
<feature type="domain" description="MMS19 N-terminal" evidence="7">
    <location>
        <begin position="40"/>
        <end position="305"/>
    </location>
</feature>
<sequence>MSDIQLYLVNFDKNRKEATAIAAQSAQRLQSKELRLSTLIESLADYINHEEATTRAKTMSYVADVLQAVPPKVLTGQHRNLLCDFVLGRVSGDTEGIGACAKALLALESLGQWDQNRAAEIMTALLKHTHPLDQYKDKNERYPIVLLIDLLMAKYRAAIHALHEQSADFTSRLVSYFDGEKDPRNLMVVFSILRVAGAEWDMSAHAQEMFDASFNYFPITFRPPPDDPYGITSQDLKDRLRACIASSSYFAPYAFPALLDKLDSASANTKRDVLQALLSCVQNYGPRTVNLYSITLWDALKFEILSVQEEDLAEKSLDVLEEVPRQLSRGSQDSLALYLKPVAKECTEHLEDAPTKQSQGATRILYAVCKSCAPASNFLVTAVLPQIFVLYQNSQDMSKRRALIETLTQILKANCEVFGEWRKTELQQSKDSENTTPEKHNINGLTPYRNQILETLTGAFNAATIKQVSYRLILLDGLVQITKVRALLTDEQISAVIRLFDGVVLPEESYGKDDMKTAAINGLVEIAHQKPQLVIDTSFPSFLARLPDKDNQGPQTYVPILEAFAKLGSEQAVFNTVVVRLKSKLNSAIQQKSSATYLHAILSALLYAFSQESCKFERSAYFEDPVLPLVEKVCLQTDEEQQDDTTLYLVGRLANVILRGQSSEAQLHAKLPDEIYILYSSAAVAEGLLPAITPDTSQLVSRRLILSTYFLAAQRKDVPLSIQQSILLKSLIESASSENLTVGTRVAILQQISLICNKFIPNSALKETLDPILHDPGNLLSTTNLTPTTIQIIFAILQALVLRNAPRLTELFSFLTTALSSPQHGKNIAHGFATLLQPSDIMTKENHCTISPLHKQKTFAILAPDIANGIKEVDADLKGNYLIALAGIIRTLPFTVLEPQLPTLTPMLLQTLDLPSSADIKAGTIDTVSEVLTQKAEAIEEHTSSLISRLLNCAVGKAENGNSPVVRAKALQCLLLVCRKARTELVIPFRRSVVKRLIVACDDKKRGVRSEAVRCRAKWIELDEAGDEDE</sequence>
<dbReference type="InterPro" id="IPR016024">
    <property type="entry name" value="ARM-type_fold"/>
</dbReference>
<dbReference type="Pfam" id="PF14500">
    <property type="entry name" value="MMS19_N"/>
    <property type="match status" value="1"/>
</dbReference>
<keyword evidence="5" id="KW-0234">DNA repair</keyword>
<evidence type="ECO:0000259" key="7">
    <source>
        <dbReference type="Pfam" id="PF14500"/>
    </source>
</evidence>
<dbReference type="InterPro" id="IPR011989">
    <property type="entry name" value="ARM-like"/>
</dbReference>
<keyword evidence="9" id="KW-1185">Reference proteome</keyword>
<feature type="domain" description="MMS19 C-terminal" evidence="6">
    <location>
        <begin position="560"/>
        <end position="977"/>
    </location>
</feature>
<evidence type="ECO:0000313" key="9">
    <source>
        <dbReference type="Proteomes" id="UP000316270"/>
    </source>
</evidence>
<evidence type="ECO:0000256" key="2">
    <source>
        <dbReference type="ARBA" id="ARBA00009340"/>
    </source>
</evidence>
<dbReference type="GO" id="GO:0097361">
    <property type="term" value="C:cytosolic [4Fe-4S] assembly targeting complex"/>
    <property type="evidence" value="ECO:0007669"/>
    <property type="project" value="UniProtKB-UniRule"/>
</dbReference>
<dbReference type="Pfam" id="PF12460">
    <property type="entry name" value="MMS19_C"/>
    <property type="match status" value="1"/>
</dbReference>
<dbReference type="GO" id="GO:0051604">
    <property type="term" value="P:protein maturation"/>
    <property type="evidence" value="ECO:0007669"/>
    <property type="project" value="UniProtKB-UniRule"/>
</dbReference>
<evidence type="ECO:0000256" key="3">
    <source>
        <dbReference type="ARBA" id="ARBA00022737"/>
    </source>
</evidence>
<dbReference type="AlphaFoldDB" id="A0A517KY80"/>
<dbReference type="PANTHER" id="PTHR12891">
    <property type="entry name" value="DNA REPAIR/TRANSCRIPTION PROTEIN MET18/MMS19"/>
    <property type="match status" value="1"/>
</dbReference>
<comment type="similarity">
    <text evidence="2 5">Belongs to the MET18/MMS19 family.</text>
</comment>
<comment type="subcellular location">
    <subcellularLocation>
        <location evidence="1 5">Nucleus</location>
    </subcellularLocation>
</comment>
<dbReference type="SUPFAM" id="SSF48371">
    <property type="entry name" value="ARM repeat"/>
    <property type="match status" value="1"/>
</dbReference>